<feature type="chain" id="PRO_5044090672" evidence="4">
    <location>
        <begin position="23"/>
        <end position="1681"/>
    </location>
</feature>
<dbReference type="Proteomes" id="UP000305064">
    <property type="component" value="Unassembled WGS sequence"/>
</dbReference>
<feature type="repeat" description="ANK" evidence="3">
    <location>
        <begin position="1433"/>
        <end position="1465"/>
    </location>
</feature>
<feature type="domain" description="NACHT" evidence="5">
    <location>
        <begin position="399"/>
        <end position="509"/>
    </location>
</feature>
<dbReference type="SUPFAM" id="SSF52540">
    <property type="entry name" value="P-loop containing nucleoside triphosphate hydrolases"/>
    <property type="match status" value="1"/>
</dbReference>
<name>A0A4S9VYG6_AURPU</name>
<dbReference type="InterPro" id="IPR056884">
    <property type="entry name" value="NPHP3-like_N"/>
</dbReference>
<dbReference type="Gene3D" id="3.40.50.300">
    <property type="entry name" value="P-loop containing nucleotide triphosphate hydrolases"/>
    <property type="match status" value="1"/>
</dbReference>
<dbReference type="GO" id="GO:0003824">
    <property type="term" value="F:catalytic activity"/>
    <property type="evidence" value="ECO:0007669"/>
    <property type="project" value="InterPro"/>
</dbReference>
<evidence type="ECO:0000256" key="2">
    <source>
        <dbReference type="ARBA" id="ARBA00023043"/>
    </source>
</evidence>
<keyword evidence="4" id="KW-0732">Signal</keyword>
<dbReference type="InterPro" id="IPR035994">
    <property type="entry name" value="Nucleoside_phosphorylase_sf"/>
</dbReference>
<dbReference type="GO" id="GO:0009116">
    <property type="term" value="P:nucleoside metabolic process"/>
    <property type="evidence" value="ECO:0007669"/>
    <property type="project" value="InterPro"/>
</dbReference>
<feature type="repeat" description="ANK" evidence="3">
    <location>
        <begin position="1002"/>
        <end position="1034"/>
    </location>
</feature>
<dbReference type="InterPro" id="IPR027417">
    <property type="entry name" value="P-loop_NTPase"/>
</dbReference>
<dbReference type="PROSITE" id="PS50837">
    <property type="entry name" value="NACHT"/>
    <property type="match status" value="1"/>
</dbReference>
<dbReference type="PANTHER" id="PTHR24198">
    <property type="entry name" value="ANKYRIN REPEAT AND PROTEIN KINASE DOMAIN-CONTAINING PROTEIN"/>
    <property type="match status" value="1"/>
</dbReference>
<evidence type="ECO:0000313" key="6">
    <source>
        <dbReference type="EMBL" id="THY74163.1"/>
    </source>
</evidence>
<evidence type="ECO:0000256" key="3">
    <source>
        <dbReference type="PROSITE-ProRule" id="PRU00023"/>
    </source>
</evidence>
<dbReference type="InterPro" id="IPR007111">
    <property type="entry name" value="NACHT_NTPase"/>
</dbReference>
<evidence type="ECO:0000259" key="5">
    <source>
        <dbReference type="PROSITE" id="PS50837"/>
    </source>
</evidence>
<organism evidence="6 7">
    <name type="scientific">Aureobasidium pullulans</name>
    <name type="common">Black yeast</name>
    <name type="synonym">Pullularia pullulans</name>
    <dbReference type="NCBI Taxonomy" id="5580"/>
    <lineage>
        <taxon>Eukaryota</taxon>
        <taxon>Fungi</taxon>
        <taxon>Dikarya</taxon>
        <taxon>Ascomycota</taxon>
        <taxon>Pezizomycotina</taxon>
        <taxon>Dothideomycetes</taxon>
        <taxon>Dothideomycetidae</taxon>
        <taxon>Dothideales</taxon>
        <taxon>Saccotheciaceae</taxon>
        <taxon>Aureobasidium</taxon>
    </lineage>
</organism>
<feature type="repeat" description="ANK" evidence="3">
    <location>
        <begin position="938"/>
        <end position="970"/>
    </location>
</feature>
<dbReference type="PRINTS" id="PR01415">
    <property type="entry name" value="ANKYRIN"/>
</dbReference>
<keyword evidence="2 3" id="KW-0040">ANK repeat</keyword>
<dbReference type="Pfam" id="PF24883">
    <property type="entry name" value="NPHP3_N"/>
    <property type="match status" value="1"/>
</dbReference>
<dbReference type="SUPFAM" id="SSF53167">
    <property type="entry name" value="Purine and uridine phosphorylases"/>
    <property type="match status" value="1"/>
</dbReference>
<dbReference type="EMBL" id="QZBJ01000031">
    <property type="protein sequence ID" value="THY74163.1"/>
    <property type="molecule type" value="Genomic_DNA"/>
</dbReference>
<dbReference type="Pfam" id="PF12796">
    <property type="entry name" value="Ank_2"/>
    <property type="match status" value="6"/>
</dbReference>
<feature type="repeat" description="ANK" evidence="3">
    <location>
        <begin position="1524"/>
        <end position="1556"/>
    </location>
</feature>
<dbReference type="PANTHER" id="PTHR24198:SF165">
    <property type="entry name" value="ANKYRIN REPEAT-CONTAINING PROTEIN-RELATED"/>
    <property type="match status" value="1"/>
</dbReference>
<reference evidence="6 7" key="1">
    <citation type="submission" date="2018-10" db="EMBL/GenBank/DDBJ databases">
        <title>Fifty Aureobasidium pullulans genomes reveal a recombining polyextremotolerant generalist.</title>
        <authorList>
            <person name="Gostincar C."/>
            <person name="Turk M."/>
            <person name="Zajc J."/>
            <person name="Gunde-Cimerman N."/>
        </authorList>
    </citation>
    <scope>NUCLEOTIDE SEQUENCE [LARGE SCALE GENOMIC DNA]</scope>
    <source>
        <strain evidence="6 7">EXF-4256</strain>
    </source>
</reference>
<feature type="repeat" description="ANK" evidence="3">
    <location>
        <begin position="1401"/>
        <end position="1433"/>
    </location>
</feature>
<comment type="caution">
    <text evidence="6">The sequence shown here is derived from an EMBL/GenBank/DDBJ whole genome shotgun (WGS) entry which is preliminary data.</text>
</comment>
<dbReference type="PROSITE" id="PS50297">
    <property type="entry name" value="ANK_REP_REGION"/>
    <property type="match status" value="12"/>
</dbReference>
<feature type="repeat" description="ANK" evidence="3">
    <location>
        <begin position="1556"/>
        <end position="1588"/>
    </location>
</feature>
<dbReference type="PROSITE" id="PS50088">
    <property type="entry name" value="ANK_REPEAT"/>
    <property type="match status" value="13"/>
</dbReference>
<evidence type="ECO:0000256" key="4">
    <source>
        <dbReference type="SAM" id="SignalP"/>
    </source>
</evidence>
<feature type="repeat" description="ANK" evidence="3">
    <location>
        <begin position="1203"/>
        <end position="1235"/>
    </location>
</feature>
<feature type="repeat" description="ANK" evidence="3">
    <location>
        <begin position="1336"/>
        <end position="1368"/>
    </location>
</feature>
<accession>A0A4S9VYG6</accession>
<keyword evidence="1" id="KW-0677">Repeat</keyword>
<feature type="repeat" description="ANK" evidence="3">
    <location>
        <begin position="1302"/>
        <end position="1334"/>
    </location>
</feature>
<feature type="repeat" description="ANK" evidence="3">
    <location>
        <begin position="1138"/>
        <end position="1170"/>
    </location>
</feature>
<feature type="signal peptide" evidence="4">
    <location>
        <begin position="1"/>
        <end position="22"/>
    </location>
</feature>
<dbReference type="InterPro" id="IPR036770">
    <property type="entry name" value="Ankyrin_rpt-contain_sf"/>
</dbReference>
<dbReference type="InterPro" id="IPR002110">
    <property type="entry name" value="Ankyrin_rpt"/>
</dbReference>
<dbReference type="Gene3D" id="1.25.40.20">
    <property type="entry name" value="Ankyrin repeat-containing domain"/>
    <property type="match status" value="6"/>
</dbReference>
<evidence type="ECO:0000313" key="7">
    <source>
        <dbReference type="Proteomes" id="UP000305064"/>
    </source>
</evidence>
<feature type="repeat" description="ANK" evidence="3">
    <location>
        <begin position="1106"/>
        <end position="1138"/>
    </location>
</feature>
<protein>
    <submittedName>
        <fullName evidence="6">Purine and uridine phosphorylase</fullName>
    </submittedName>
</protein>
<proteinExistence type="predicted"/>
<gene>
    <name evidence="6" type="ORF">D6C94_05170</name>
</gene>
<sequence length="1681" mass="185690">MSNPKDYTILWICALPLEYVAAQAFLDQEDPKPGVGQISNDDTNAYTLGQIAGHKVVLAVLPKGEIGVGSAASVIIHIIRSFPNIRIGLLVGVGGGAPTKDHDIRLGDIVVSSPKDGRSGIYHHDFGKETQETGFQQTGFLNQPPDVVRTAVAALEAKHTLKGHTINQSIEHAMIKNPRLRTRGFARPNPTSDRLHKSDVLHSAKGESYMGCCGDDFGNLVLRCQRGDGDDDPAIYYGLIGSGNKLIRNAHMRDKLAQDPGILCFEMEAAGIMNRMPCLVIRGICDYCDSHKNKEWQGYAAMTAAAYTTELLSEILPKHVEGVEVLAKSLEALKRKMSIVAESIDQIKTSGKSDKIERWLKAPDPSVNHKKALKAHHRGTGQWFLASNEFLHWKQESHSFLWLHGLSGCGKTVLSSTIIQHLLEETNFSTFYFYFDFSRQDQQEHENMVRYLLDQVYHKSPEAKKAIDVLFELNDKGKQQPGVTQMEEVLAAIFRQLDRVTIVLDALDESQKSGQIIGWCRDIFKSEGSMVRILVTSRTQAPLWSEGNQVVAIRATEVDTDISSYVHGRLKSDEFQHWKNQAALRKDVAEELTRKANGMFRWAALQLDVLKQCQTKPAIRRALANLPRTLNDTYARMLTSIRASVHFEEVTIILQLLVWSKAALPLDACQDAIIVCPEETPGFDSKNRFFDQPEQRGLVNMCSGLVAVVRSADDTCDFLALSHASVKDYLLSVETPEPFRDHLGEAVARLSTLRRCLVYLRCVDWQILENDEHDDEEFEFYQRRSYSVTKEEELASKFPFAHWARDTWMEHAKALEDTNEEAQSLTLAFLRGHTLALERAMTFNISYFDLADVGQSYPLYLAACIGLEKACSQLIELDYVSDDARIAHENPTAASKDDLILHLGLCLIIASAAGHIGVVRKLLDSDANPTSDCNHCAYATTPLYEATLHQRVSVIELLLANGADVEHSSGLFNCLQLASWRGLFDIVQVLVNAGANIDCLGVSSTPLALAAQSGHGDVVQYLLDKHANVHLPTEDWSSAYGGTALQAAAANGYIAIAVNLLKHGAHVNAFSRCGTALASAVTWPGNIEMIRMLLNNGAGVESQDGQGRTALQLAASCGSCDIMLELLERRADINARGTSGTALTQAAKGGHIAAVEMLLVRGADINAQGTDGTALTQAAMGGHTAAVEMLLERGAELDIEEGTAFTALQVAAFHGHKDVVQRLLNSKADVNASCSRGSVLSLATAYCEEDALQFVRYYEIDKPWSVDMTEVGRFHPRSRNGVVDSFVTTLYSVDASTTWTKELYKEVGLAVEKNRNDIVQLLLENGANINGSDSCVSPTPLQMAILGGYTSLVKILLNAGADIQVPGEYLDLFHLRREYDRKDLMRQLSTHEILVDQADSCELTVLQAAAYMGSCEIVRMLLDHGAHINTPSKSGCALSLAVFGGHQDIVALLLEKGANVDGADGCPTPLERAVFRGCNSTVQLLIDHGARAGARALIDAALLGHTRMIKLLLAQDVDIEGDEEYTTPLHQAAMKGHRESVRLLLYHGADIDSTHEYGSALYVAAIWNEVEMMELLISRGADVELAIENAHSFDEPEVAQRIRQCQQSTFYADWQDEPWTRIFDETWAQTQPQDILTWQWQSSTHRVAMQSQRPILRHIFYHRHDQSQDINEVDRDWLGLD</sequence>
<dbReference type="SUPFAM" id="SSF48403">
    <property type="entry name" value="Ankyrin repeat"/>
    <property type="match status" value="2"/>
</dbReference>
<dbReference type="SMART" id="SM00248">
    <property type="entry name" value="ANK"/>
    <property type="match status" value="18"/>
</dbReference>
<dbReference type="Gene3D" id="3.40.50.1580">
    <property type="entry name" value="Nucleoside phosphorylase domain"/>
    <property type="match status" value="1"/>
</dbReference>
<evidence type="ECO:0000256" key="1">
    <source>
        <dbReference type="ARBA" id="ARBA00022737"/>
    </source>
</evidence>
<feature type="repeat" description="ANK" evidence="3">
    <location>
        <begin position="1170"/>
        <end position="1202"/>
    </location>
</feature>
<feature type="repeat" description="ANK" evidence="3">
    <location>
        <begin position="1040"/>
        <end position="1072"/>
    </location>
</feature>